<sequence length="140" mass="16009">MEPARNSSCMAWKAAPLGPWSSRQVGSIRVRLFPRLPTILGPAFKIWIRGWITIEESGRATERTGTVVRLELCVWARMKSETLFCFWKKEEEAARPLAIGNLVIDFSLSWALTFYLDLSLRKRKKKTDLPDGEILCPLLT</sequence>
<dbReference type="Proteomes" id="UP000285326">
    <property type="component" value="Unassembled WGS sequence"/>
</dbReference>
<gene>
    <name evidence="1" type="ORF">GcM1_227075</name>
</gene>
<evidence type="ECO:0000313" key="1">
    <source>
        <dbReference type="EMBL" id="RKF76461.1"/>
    </source>
</evidence>
<dbReference type="EMBL" id="MCBS01022712">
    <property type="protein sequence ID" value="RKF76461.1"/>
    <property type="molecule type" value="Genomic_DNA"/>
</dbReference>
<accession>A0A420IPJ9</accession>
<evidence type="ECO:0000313" key="2">
    <source>
        <dbReference type="Proteomes" id="UP000285326"/>
    </source>
</evidence>
<comment type="caution">
    <text evidence="1">The sequence shown here is derived from an EMBL/GenBank/DDBJ whole genome shotgun (WGS) entry which is preliminary data.</text>
</comment>
<reference evidence="1 2" key="1">
    <citation type="journal article" date="2018" name="BMC Genomics">
        <title>Comparative genome analyses reveal sequence features reflecting distinct modes of host-adaptation between dicot and monocot powdery mildew.</title>
        <authorList>
            <person name="Wu Y."/>
            <person name="Ma X."/>
            <person name="Pan Z."/>
            <person name="Kale S.D."/>
            <person name="Song Y."/>
            <person name="King H."/>
            <person name="Zhang Q."/>
            <person name="Presley C."/>
            <person name="Deng X."/>
            <person name="Wei C.I."/>
            <person name="Xiao S."/>
        </authorList>
    </citation>
    <scope>NUCLEOTIDE SEQUENCE [LARGE SCALE GENOMIC DNA]</scope>
    <source>
        <strain evidence="1">UMSG1</strain>
    </source>
</reference>
<name>A0A420IPJ9_9PEZI</name>
<protein>
    <submittedName>
        <fullName evidence="1">Uncharacterized protein</fullName>
    </submittedName>
</protein>
<proteinExistence type="predicted"/>
<dbReference type="AlphaFoldDB" id="A0A420IPJ9"/>
<organism evidence="1 2">
    <name type="scientific">Golovinomyces cichoracearum</name>
    <dbReference type="NCBI Taxonomy" id="62708"/>
    <lineage>
        <taxon>Eukaryota</taxon>
        <taxon>Fungi</taxon>
        <taxon>Dikarya</taxon>
        <taxon>Ascomycota</taxon>
        <taxon>Pezizomycotina</taxon>
        <taxon>Leotiomycetes</taxon>
        <taxon>Erysiphales</taxon>
        <taxon>Erysiphaceae</taxon>
        <taxon>Golovinomyces</taxon>
    </lineage>
</organism>